<dbReference type="InterPro" id="IPR016305">
    <property type="entry name" value="Mannose-6-P_Isomerase"/>
</dbReference>
<dbReference type="InterPro" id="IPR046458">
    <property type="entry name" value="PMI_typeI_hel"/>
</dbReference>
<evidence type="ECO:0000256" key="7">
    <source>
        <dbReference type="ARBA" id="ARBA00023235"/>
    </source>
</evidence>
<evidence type="ECO:0000256" key="11">
    <source>
        <dbReference type="PIRSR" id="PIRSR001480-2"/>
    </source>
</evidence>
<comment type="cofactor">
    <cofactor evidence="11">
        <name>Zn(2+)</name>
        <dbReference type="ChEBI" id="CHEBI:29105"/>
    </cofactor>
    <text evidence="11">Binds 1 zinc ion per subunit.</text>
</comment>
<dbReference type="EMBL" id="CH477239">
    <property type="protein sequence ID" value="EAT46476.1"/>
    <property type="molecule type" value="Genomic_DNA"/>
</dbReference>
<reference evidence="15" key="2">
    <citation type="journal article" date="2007" name="Science">
        <title>Genome sequence of Aedes aegypti, a major arbovirus vector.</title>
        <authorList>
            <person name="Nene V."/>
            <person name="Wortman J.R."/>
            <person name="Lawson D."/>
            <person name="Haas B."/>
            <person name="Kodira C."/>
            <person name="Tu Z.J."/>
            <person name="Loftus B."/>
            <person name="Xi Z."/>
            <person name="Megy K."/>
            <person name="Grabherr M."/>
            <person name="Ren Q."/>
            <person name="Zdobnov E.M."/>
            <person name="Lobo N.F."/>
            <person name="Campbell K.S."/>
            <person name="Brown S.E."/>
            <person name="Bonaldo M.F."/>
            <person name="Zhu J."/>
            <person name="Sinkins S.P."/>
            <person name="Hogenkamp D.G."/>
            <person name="Amedeo P."/>
            <person name="Arensburger P."/>
            <person name="Atkinson P.W."/>
            <person name="Bidwell S."/>
            <person name="Biedler J."/>
            <person name="Birney E."/>
            <person name="Bruggner R.V."/>
            <person name="Costas J."/>
            <person name="Coy M.R."/>
            <person name="Crabtree J."/>
            <person name="Crawford M."/>
            <person name="Debruyn B."/>
            <person name="Decaprio D."/>
            <person name="Eiglmeier K."/>
            <person name="Eisenstadt E."/>
            <person name="El-Dorry H."/>
            <person name="Gelbart W.M."/>
            <person name="Gomes S.L."/>
            <person name="Hammond M."/>
            <person name="Hannick L.I."/>
            <person name="Hogan J.R."/>
            <person name="Holmes M.H."/>
            <person name="Jaffe D."/>
            <person name="Johnston J.S."/>
            <person name="Kennedy R.C."/>
            <person name="Koo H."/>
            <person name="Kravitz S."/>
            <person name="Kriventseva E.V."/>
            <person name="Kulp D."/>
            <person name="Labutti K."/>
            <person name="Lee E."/>
            <person name="Li S."/>
            <person name="Lovin D.D."/>
            <person name="Mao C."/>
            <person name="Mauceli E."/>
            <person name="Menck C.F."/>
            <person name="Miller J.R."/>
            <person name="Montgomery P."/>
            <person name="Mori A."/>
            <person name="Nascimento A.L."/>
            <person name="Naveira H.F."/>
            <person name="Nusbaum C."/>
            <person name="O'leary S."/>
            <person name="Orvis J."/>
            <person name="Pertea M."/>
            <person name="Quesneville H."/>
            <person name="Reidenbach K.R."/>
            <person name="Rogers Y.H."/>
            <person name="Roth C.W."/>
            <person name="Schneider J.R."/>
            <person name="Schatz M."/>
            <person name="Shumway M."/>
            <person name="Stanke M."/>
            <person name="Stinson E.O."/>
            <person name="Tubio J.M."/>
            <person name="Vanzee J.P."/>
            <person name="Verjovski-Almeida S."/>
            <person name="Werner D."/>
            <person name="White O."/>
            <person name="Wyder S."/>
            <person name="Zeng Q."/>
            <person name="Zhao Q."/>
            <person name="Zhao Y."/>
            <person name="Hill C.A."/>
            <person name="Raikhel A.S."/>
            <person name="Soares M.B."/>
            <person name="Knudson D.L."/>
            <person name="Lee N.H."/>
            <person name="Galagan J."/>
            <person name="Salzberg S.L."/>
            <person name="Paulsen I.T."/>
            <person name="Dimopoulos G."/>
            <person name="Collins F.H."/>
            <person name="Birren B."/>
            <person name="Fraser-Liggett C.M."/>
            <person name="Severson D.W."/>
        </authorList>
    </citation>
    <scope>NUCLEOTIDE SEQUENCE [LARGE SCALE GENOMIC DNA]</scope>
    <source>
        <strain evidence="15">Liverpool</strain>
    </source>
</reference>
<dbReference type="KEGG" id="aag:5574331"/>
<dbReference type="GO" id="GO:0005975">
    <property type="term" value="P:carbohydrate metabolic process"/>
    <property type="evidence" value="ECO:0007669"/>
    <property type="project" value="InterPro"/>
</dbReference>
<dbReference type="Pfam" id="PF20511">
    <property type="entry name" value="PMI_typeI_cat"/>
    <property type="match status" value="1"/>
</dbReference>
<reference evidence="15" key="1">
    <citation type="submission" date="2005-10" db="EMBL/GenBank/DDBJ databases">
        <authorList>
            <person name="Loftus B.J."/>
            <person name="Nene V.M."/>
            <person name="Hannick L.I."/>
            <person name="Bidwell S."/>
            <person name="Haas B."/>
            <person name="Amedeo P."/>
            <person name="Orvis J."/>
            <person name="Wortman J.R."/>
            <person name="White O.R."/>
            <person name="Salzberg S."/>
            <person name="Shumway M."/>
            <person name="Koo H."/>
            <person name="Zhao Y."/>
            <person name="Holmes M."/>
            <person name="Miller J."/>
            <person name="Schatz M."/>
            <person name="Pop M."/>
            <person name="Pai G."/>
            <person name="Utterback T."/>
            <person name="Rogers Y.-H."/>
            <person name="Kravitz S."/>
            <person name="Fraser C.M."/>
        </authorList>
    </citation>
    <scope>NUCLEOTIDE SEQUENCE</scope>
    <source>
        <strain evidence="15">Liverpool</strain>
    </source>
</reference>
<dbReference type="PRINTS" id="PR00714">
    <property type="entry name" value="MAN6PISMRASE"/>
</dbReference>
<dbReference type="InterPro" id="IPR046457">
    <property type="entry name" value="PMI_typeI_cat"/>
</dbReference>
<evidence type="ECO:0000313" key="15">
    <source>
        <dbReference type="EMBL" id="EAT46476.1"/>
    </source>
</evidence>
<feature type="binding site" evidence="11">
    <location>
        <position position="252"/>
    </location>
    <ligand>
        <name>Zn(2+)</name>
        <dbReference type="ChEBI" id="CHEBI:29105"/>
    </ligand>
</feature>
<evidence type="ECO:0000313" key="16">
    <source>
        <dbReference type="Proteomes" id="UP000682892"/>
    </source>
</evidence>
<comment type="similarity">
    <text evidence="3">Belongs to the mannose-6-phosphate isomerase type 1 family.</text>
</comment>
<comment type="pathway">
    <text evidence="2 12">Nucleotide-sugar biosynthesis; GDP-alpha-D-mannose biosynthesis; alpha-D-mannose 1-phosphate from D-fructose 6-phosphate: step 1/2.</text>
</comment>
<feature type="domain" description="Phosphomannose isomerase type I helical insertion" evidence="14">
    <location>
        <begin position="173"/>
        <end position="233"/>
    </location>
</feature>
<keyword evidence="5 11" id="KW-0479">Metal-binding</keyword>
<dbReference type="OrthoDB" id="6605218at2759"/>
<keyword evidence="6 11" id="KW-0862">Zinc</keyword>
<dbReference type="SUPFAM" id="SSF51182">
    <property type="entry name" value="RmlC-like cupins"/>
    <property type="match status" value="1"/>
</dbReference>
<sequence length="404" mass="44407">MELIGNVKNYDWGKLDTDSYVAKLASANDGSFRAEKGKPYAELWMGDHCSGPSLVKASGGEELGGYIQKDLVGNIGAGQNKLSYLFKVLSIRKALSIQVHPNKEEAEKLHAQFPDVYKDPNHKPELAIALTDFQAMCGFRPYEEIHRLLSSWPEIENLLGKDKIGSFASGGEAALKNLYASLMHSKPEDLERCISGMVAKITSKLDRSELDNLFLQLHKDFPNDVGLLSIYFLNVLHLKPGQAIYLAANVPHAYISGDCIECMACSDNVVRAGLTPKFKDVDTLLRLVSYEGAPAEDKLYQPVQLDRDNQPHTRTFIPTVPDFAVAEIKVPKGVSQYSVTNRPHGCILLVCSGKATMKADGLGVVPLEFGRIVFVPAKAGPTLELQIDESQGEFVAYQAMSNDF</sequence>
<dbReference type="HOGENOM" id="CLU_026967_0_0_1"/>
<dbReference type="NCBIfam" id="TIGR00218">
    <property type="entry name" value="manA"/>
    <property type="match status" value="1"/>
</dbReference>
<dbReference type="InterPro" id="IPR014710">
    <property type="entry name" value="RmlC-like_jellyroll"/>
</dbReference>
<dbReference type="InterPro" id="IPR001250">
    <property type="entry name" value="Man6P_Isoase-1"/>
</dbReference>
<evidence type="ECO:0000256" key="8">
    <source>
        <dbReference type="ARBA" id="ARBA00029741"/>
    </source>
</evidence>
<dbReference type="PIRSF" id="PIRSF001480">
    <property type="entry name" value="Mannose-6-phosphate_isomerase"/>
    <property type="match status" value="1"/>
</dbReference>
<organism evidence="15 16">
    <name type="scientific">Aedes aegypti</name>
    <name type="common">Yellowfever mosquito</name>
    <name type="synonym">Culex aegypti</name>
    <dbReference type="NCBI Taxonomy" id="7159"/>
    <lineage>
        <taxon>Eukaryota</taxon>
        <taxon>Metazoa</taxon>
        <taxon>Ecdysozoa</taxon>
        <taxon>Arthropoda</taxon>
        <taxon>Hexapoda</taxon>
        <taxon>Insecta</taxon>
        <taxon>Pterygota</taxon>
        <taxon>Neoptera</taxon>
        <taxon>Endopterygota</taxon>
        <taxon>Diptera</taxon>
        <taxon>Nematocera</taxon>
        <taxon>Culicoidea</taxon>
        <taxon>Culicidae</taxon>
        <taxon>Culicinae</taxon>
        <taxon>Aedini</taxon>
        <taxon>Aedes</taxon>
        <taxon>Stegomyia</taxon>
    </lineage>
</organism>
<evidence type="ECO:0000256" key="2">
    <source>
        <dbReference type="ARBA" id="ARBA00004666"/>
    </source>
</evidence>
<dbReference type="Gene3D" id="2.60.120.10">
    <property type="entry name" value="Jelly Rolls"/>
    <property type="match status" value="2"/>
</dbReference>
<dbReference type="InterPro" id="IPR011051">
    <property type="entry name" value="RmlC_Cupin_sf"/>
</dbReference>
<evidence type="ECO:0000259" key="14">
    <source>
        <dbReference type="Pfam" id="PF20512"/>
    </source>
</evidence>
<dbReference type="Gene3D" id="1.10.441.10">
    <property type="entry name" value="Phosphomannose Isomerase, domain 2"/>
    <property type="match status" value="1"/>
</dbReference>
<evidence type="ECO:0000256" key="6">
    <source>
        <dbReference type="ARBA" id="ARBA00022833"/>
    </source>
</evidence>
<dbReference type="GO" id="GO:0005829">
    <property type="term" value="C:cytosol"/>
    <property type="evidence" value="ECO:0007669"/>
    <property type="project" value="TreeGrafter"/>
</dbReference>
<feature type="binding site" evidence="11">
    <location>
        <position position="98"/>
    </location>
    <ligand>
        <name>Zn(2+)</name>
        <dbReference type="ChEBI" id="CHEBI:29105"/>
    </ligand>
</feature>
<dbReference type="CDD" id="cd07011">
    <property type="entry name" value="cupin_PMI_type_I_N"/>
    <property type="match status" value="1"/>
</dbReference>
<evidence type="ECO:0000256" key="10">
    <source>
        <dbReference type="PIRSR" id="PIRSR001480-1"/>
    </source>
</evidence>
<dbReference type="AlphaFoldDB" id="A0A1S4F1L3"/>
<name>A0A1S4F1L3_AEDAE</name>
<dbReference type="GO" id="GO:0004476">
    <property type="term" value="F:mannose-6-phosphate isomerase activity"/>
    <property type="evidence" value="ECO:0007669"/>
    <property type="project" value="UniProtKB-EC"/>
</dbReference>
<feature type="binding site" evidence="11">
    <location>
        <position position="100"/>
    </location>
    <ligand>
        <name>Zn(2+)</name>
        <dbReference type="ChEBI" id="CHEBI:29105"/>
    </ligand>
</feature>
<accession>A0A1S4F1L3</accession>
<dbReference type="PROSITE" id="PS00966">
    <property type="entry name" value="PMI_I_2"/>
    <property type="match status" value="1"/>
</dbReference>
<dbReference type="EC" id="5.3.1.8" evidence="4"/>
<feature type="active site" evidence="10">
    <location>
        <position position="271"/>
    </location>
</feature>
<dbReference type="PANTHER" id="PTHR10309:SF0">
    <property type="entry name" value="MANNOSE-6-PHOSPHATE ISOMERASE"/>
    <property type="match status" value="1"/>
</dbReference>
<evidence type="ECO:0000256" key="12">
    <source>
        <dbReference type="RuleBase" id="RU004248"/>
    </source>
</evidence>
<dbReference type="GO" id="GO:0009298">
    <property type="term" value="P:GDP-mannose biosynthetic process"/>
    <property type="evidence" value="ECO:0007669"/>
    <property type="project" value="UniProtKB-UniPathway"/>
</dbReference>
<dbReference type="PROSITE" id="PS00965">
    <property type="entry name" value="PMI_I_1"/>
    <property type="match status" value="1"/>
</dbReference>
<evidence type="ECO:0000259" key="13">
    <source>
        <dbReference type="Pfam" id="PF20511"/>
    </source>
</evidence>
<evidence type="ECO:0000256" key="5">
    <source>
        <dbReference type="ARBA" id="ARBA00022723"/>
    </source>
</evidence>
<gene>
    <name evidence="15" type="ORF">AaeL_AAEL002331</name>
</gene>
<reference evidence="15" key="3">
    <citation type="submission" date="2012-09" db="EMBL/GenBank/DDBJ databases">
        <authorList>
            <consortium name="VectorBase"/>
        </authorList>
    </citation>
    <scope>NUCLEOTIDE SEQUENCE</scope>
    <source>
        <strain evidence="15">Liverpool</strain>
    </source>
</reference>
<feature type="domain" description="Phosphomannose isomerase type I catalytic" evidence="13">
    <location>
        <begin position="3"/>
        <end position="141"/>
    </location>
</feature>
<keyword evidence="7" id="KW-0413">Isomerase</keyword>
<dbReference type="UniPathway" id="UPA00126">
    <property type="reaction ID" value="UER00423"/>
</dbReference>
<protein>
    <recommendedName>
        <fullName evidence="4">mannose-6-phosphate isomerase</fullName>
        <ecNumber evidence="4">5.3.1.8</ecNumber>
    </recommendedName>
    <alternativeName>
        <fullName evidence="8">Phosphohexomutase</fullName>
    </alternativeName>
    <alternativeName>
        <fullName evidence="9">Phosphomannose isomerase</fullName>
    </alternativeName>
</protein>
<evidence type="ECO:0000256" key="1">
    <source>
        <dbReference type="ARBA" id="ARBA00000757"/>
    </source>
</evidence>
<feature type="binding site" evidence="11">
    <location>
        <position position="125"/>
    </location>
    <ligand>
        <name>Zn(2+)</name>
        <dbReference type="ChEBI" id="CHEBI:29105"/>
    </ligand>
</feature>
<dbReference type="PANTHER" id="PTHR10309">
    <property type="entry name" value="MANNOSE-6-PHOSPHATE ISOMERASE"/>
    <property type="match status" value="1"/>
</dbReference>
<proteinExistence type="inferred from homology"/>
<dbReference type="GO" id="GO:0008270">
    <property type="term" value="F:zinc ion binding"/>
    <property type="evidence" value="ECO:0007669"/>
    <property type="project" value="InterPro"/>
</dbReference>
<dbReference type="Pfam" id="PF20512">
    <property type="entry name" value="PMI_typeI_hel"/>
    <property type="match status" value="1"/>
</dbReference>
<dbReference type="CTD" id="4351"/>
<dbReference type="InterPro" id="IPR018050">
    <property type="entry name" value="Pmannose_isomerase-type1_CS"/>
</dbReference>
<evidence type="ECO:0000256" key="3">
    <source>
        <dbReference type="ARBA" id="ARBA00010772"/>
    </source>
</evidence>
<evidence type="ECO:0000256" key="4">
    <source>
        <dbReference type="ARBA" id="ARBA00011956"/>
    </source>
</evidence>
<dbReference type="OMA" id="DIGLFCG"/>
<evidence type="ECO:0000256" key="9">
    <source>
        <dbReference type="ARBA" id="ARBA00030762"/>
    </source>
</evidence>
<dbReference type="Proteomes" id="UP000682892">
    <property type="component" value="Unassembled WGS sequence"/>
</dbReference>
<comment type="catalytic activity">
    <reaction evidence="1">
        <text>D-mannose 6-phosphate = D-fructose 6-phosphate</text>
        <dbReference type="Rhea" id="RHEA:12356"/>
        <dbReference type="ChEBI" id="CHEBI:58735"/>
        <dbReference type="ChEBI" id="CHEBI:61527"/>
        <dbReference type="EC" id="5.3.1.8"/>
    </reaction>
</comment>